<dbReference type="Pfam" id="PF00867">
    <property type="entry name" value="XPG_I"/>
    <property type="match status" value="1"/>
</dbReference>
<dbReference type="Pfam" id="PF00752">
    <property type="entry name" value="XPG_N"/>
    <property type="match status" value="1"/>
</dbReference>
<dbReference type="CDD" id="cd09906">
    <property type="entry name" value="H3TH_YEN1"/>
    <property type="match status" value="1"/>
</dbReference>
<evidence type="ECO:0000313" key="7">
    <source>
        <dbReference type="Proteomes" id="UP000703269"/>
    </source>
</evidence>
<proteinExistence type="predicted"/>
<dbReference type="Proteomes" id="UP000703269">
    <property type="component" value="Unassembled WGS sequence"/>
</dbReference>
<dbReference type="CDD" id="cd09870">
    <property type="entry name" value="PIN_YEN1"/>
    <property type="match status" value="1"/>
</dbReference>
<dbReference type="GO" id="GO:0006281">
    <property type="term" value="P:DNA repair"/>
    <property type="evidence" value="ECO:0007669"/>
    <property type="project" value="UniProtKB-ARBA"/>
</dbReference>
<dbReference type="SMART" id="SM00484">
    <property type="entry name" value="XPGI"/>
    <property type="match status" value="1"/>
</dbReference>
<dbReference type="InterPro" id="IPR006086">
    <property type="entry name" value="XPG-I_dom"/>
</dbReference>
<keyword evidence="7" id="KW-1185">Reference proteome</keyword>
<dbReference type="Gene3D" id="1.10.150.20">
    <property type="entry name" value="5' to 3' exonuclease, C-terminal subdomain"/>
    <property type="match status" value="1"/>
</dbReference>
<evidence type="ECO:0000256" key="1">
    <source>
        <dbReference type="ARBA" id="ARBA00022722"/>
    </source>
</evidence>
<feature type="region of interest" description="Disordered" evidence="3">
    <location>
        <begin position="496"/>
        <end position="592"/>
    </location>
</feature>
<evidence type="ECO:0000259" key="4">
    <source>
        <dbReference type="SMART" id="SM00484"/>
    </source>
</evidence>
<dbReference type="PRINTS" id="PR00853">
    <property type="entry name" value="XPGRADSUPER"/>
</dbReference>
<comment type="caution">
    <text evidence="6">The sequence shown here is derived from an EMBL/GenBank/DDBJ whole genome shotgun (WGS) entry which is preliminary data.</text>
</comment>
<evidence type="ECO:0000256" key="2">
    <source>
        <dbReference type="ARBA" id="ARBA00022801"/>
    </source>
</evidence>
<accession>A0A9P3G7I8</accession>
<dbReference type="PANTHER" id="PTHR11081">
    <property type="entry name" value="FLAP ENDONUCLEASE FAMILY MEMBER"/>
    <property type="match status" value="1"/>
</dbReference>
<dbReference type="InterPro" id="IPR006085">
    <property type="entry name" value="XPG_DNA_repair_N"/>
</dbReference>
<organism evidence="6 7">
    <name type="scientific">Phanerochaete sordida</name>
    <dbReference type="NCBI Taxonomy" id="48140"/>
    <lineage>
        <taxon>Eukaryota</taxon>
        <taxon>Fungi</taxon>
        <taxon>Dikarya</taxon>
        <taxon>Basidiomycota</taxon>
        <taxon>Agaricomycotina</taxon>
        <taxon>Agaricomycetes</taxon>
        <taxon>Polyporales</taxon>
        <taxon>Phanerochaetaceae</taxon>
        <taxon>Phanerochaete</taxon>
    </lineage>
</organism>
<dbReference type="Gene3D" id="3.40.50.1010">
    <property type="entry name" value="5'-nuclease"/>
    <property type="match status" value="2"/>
</dbReference>
<dbReference type="GO" id="GO:0017108">
    <property type="term" value="F:5'-flap endonuclease activity"/>
    <property type="evidence" value="ECO:0007669"/>
    <property type="project" value="TreeGrafter"/>
</dbReference>
<evidence type="ECO:0000259" key="5">
    <source>
        <dbReference type="SMART" id="SM00485"/>
    </source>
</evidence>
<dbReference type="GO" id="GO:0008821">
    <property type="term" value="F:crossover junction DNA endonuclease activity"/>
    <property type="evidence" value="ECO:0007669"/>
    <property type="project" value="InterPro"/>
</dbReference>
<dbReference type="PANTHER" id="PTHR11081:SF75">
    <property type="entry name" value="ENDONUCLEASE, PUTATIVE (AFU_ORTHOLOGUE AFUA_3G13260)-RELATED"/>
    <property type="match status" value="1"/>
</dbReference>
<name>A0A9P3G7I8_9APHY</name>
<feature type="compositionally biased region" description="Polar residues" evidence="3">
    <location>
        <begin position="530"/>
        <end position="549"/>
    </location>
</feature>
<keyword evidence="2" id="KW-0378">Hydrolase</keyword>
<gene>
    <name evidence="6" type="ORF">PsYK624_056090</name>
</gene>
<keyword evidence="1" id="KW-0540">Nuclease</keyword>
<evidence type="ECO:0000313" key="6">
    <source>
        <dbReference type="EMBL" id="GJE89507.1"/>
    </source>
</evidence>
<dbReference type="InterPro" id="IPR006084">
    <property type="entry name" value="XPG/Rad2"/>
</dbReference>
<dbReference type="InterPro" id="IPR029060">
    <property type="entry name" value="PIN-like_dom_sf"/>
</dbReference>
<feature type="domain" description="XPG-I" evidence="4">
    <location>
        <begin position="171"/>
        <end position="250"/>
    </location>
</feature>
<dbReference type="SUPFAM" id="SSF47807">
    <property type="entry name" value="5' to 3' exonuclease, C-terminal subdomain"/>
    <property type="match status" value="1"/>
</dbReference>
<sequence length="622" mass="67840">MSTFTTTTLVAGTLGQRLLAAENGQAEANDRAPKGDDTPVLTEPRLPPFYHVAMGVPGLWKLLEPPSLCTQLWHVSAERCFDMDGKLRGYRLGVDASIWMTACTKKFLRGHARMGESPELKVLFHRLCRLAAMPVCAVFVFDGPDRPAVKRNTRVDTEDHYLTAPFKELIGALGFVCWEAPGEAEAELAAMNMAGFIHAVVTNDGDAFVFGALTIIREPPREYTLDTKGQKCLLKRKDDEVSVYTSSLISRDAMVLIAVLSGGDYSDGLEHCGPSTAFGLTKYGLGEDLVRLLRLSGDAQQAALAEWRASLREALRSDPQGHLGRRHLSLSTSIPAWFPDLAVVKAYAQPAVSDFTSRPVALYDLQERSPPINLRELVRICKEKFSFGKPAKLVPKFEKYVWPILVLRQAMCDVVRMQNPDSPGSTPSKKLSYTVKAPIAADRVHRRRRVILQDALHFAQACLAALPKRRLLPGVAAPKIKTSPVVHIPATIIDKLPETPSSTTLDRTRKPRKGRAAPRDAKAVAVSPAARSTTDASLARSPSNASPAGTWSAGPAGPSRIHARTASPWRSSSSDAMVVDLTSPSPEPERQPELDDMFVDLTVPSPIMVPVSLEGSIINLDL</sequence>
<dbReference type="InterPro" id="IPR037316">
    <property type="entry name" value="Yen1_H3TH"/>
</dbReference>
<reference evidence="6 7" key="1">
    <citation type="submission" date="2021-08" db="EMBL/GenBank/DDBJ databases">
        <title>Draft Genome Sequence of Phanerochaete sordida strain YK-624.</title>
        <authorList>
            <person name="Mori T."/>
            <person name="Dohra H."/>
            <person name="Suzuki T."/>
            <person name="Kawagishi H."/>
            <person name="Hirai H."/>
        </authorList>
    </citation>
    <scope>NUCLEOTIDE SEQUENCE [LARGE SCALE GENOMIC DNA]</scope>
    <source>
        <strain evidence="6 7">YK-624</strain>
    </source>
</reference>
<dbReference type="OrthoDB" id="2959108at2759"/>
<evidence type="ECO:0000256" key="3">
    <source>
        <dbReference type="SAM" id="MobiDB-lite"/>
    </source>
</evidence>
<feature type="domain" description="XPG N-terminal" evidence="5">
    <location>
        <begin position="54"/>
        <end position="164"/>
    </location>
</feature>
<dbReference type="SMART" id="SM00485">
    <property type="entry name" value="XPGN"/>
    <property type="match status" value="1"/>
</dbReference>
<dbReference type="SUPFAM" id="SSF88723">
    <property type="entry name" value="PIN domain-like"/>
    <property type="match status" value="1"/>
</dbReference>
<dbReference type="AlphaFoldDB" id="A0A9P3G7I8"/>
<dbReference type="EMBL" id="BPQB01000013">
    <property type="protein sequence ID" value="GJE89507.1"/>
    <property type="molecule type" value="Genomic_DNA"/>
</dbReference>
<dbReference type="InterPro" id="IPR036279">
    <property type="entry name" value="5-3_exonuclease_C_sf"/>
</dbReference>
<protein>
    <submittedName>
        <fullName evidence="6">PIN domain-like protein</fullName>
    </submittedName>
</protein>